<dbReference type="RefSeq" id="WP_085447196.1">
    <property type="nucleotide sequence ID" value="NZ_LVJN01000021.1"/>
</dbReference>
<feature type="region of interest" description="Disordered" evidence="1">
    <location>
        <begin position="423"/>
        <end position="442"/>
    </location>
</feature>
<reference evidence="2 3" key="1">
    <citation type="journal article" date="2016" name="BMC Genomics">
        <title>Combined genomic and structural analyses of a cultured magnetotactic bacterium reveals its niche adaptation to a dynamic environment.</title>
        <authorList>
            <person name="Araujo A.C."/>
            <person name="Morillo V."/>
            <person name="Cypriano J."/>
            <person name="Teixeira L.C."/>
            <person name="Leao P."/>
            <person name="Lyra S."/>
            <person name="Almeida L.G."/>
            <person name="Bazylinski D.A."/>
            <person name="Vasconcellos A.T."/>
            <person name="Abreu F."/>
            <person name="Lins U."/>
        </authorList>
    </citation>
    <scope>NUCLEOTIDE SEQUENCE [LARGE SCALE GENOMIC DNA]</scope>
    <source>
        <strain evidence="2 3">IT-1</strain>
    </source>
</reference>
<proteinExistence type="predicted"/>
<gene>
    <name evidence="2" type="ORF">MAIT1_01005</name>
</gene>
<sequence>MSNWFTSLGDHFSFENPYDTWGVANDEKTRQWDQQNQYEAEQRWSWESDQGNAMNGPEDYKGGVISERMENDPMAAPGYRPAAGEVDPHLVEPAANRLARNTVDQAVSYLSQPRVRAPRSINDVLTKENRENYIDMRREDLMANENRYGLMPHDRMSAGSKAREEWFTNQFHSPTVNAMAQRQSDWAMQDDQQRTLISNTFGLHPDTGALLDPSYIPRNMHDQGTAPPIAGTEALGLMRPFLQQIGAATFTPGIAPSEAKAQLQSGGFHLPDYSNAFGGNIAQPGVMQATQQMAPAVGVSPHQAHKPPLPFESVLNTQQPAMQDMMYRPDPNDPTGMNSRQTMEFYPGRDNPGAMTPLAANAQTPFAANSAIDPDAMAALQAQVGPRESLIAPNGPTYQVADASGGLFPSGAGYANEAAKRLGWEDTSEKERREKAEWEKNDPAYRAAENRCPGSPPRGNSSWKPYAGPSSVFHCGYEGYHEQGFTPTPEKPTAECFYDETGKLVNRNHPYAGCGGTPNQYPDLDPRHTTQDRGGVVKKGPTGIATSIEKQWDDLWK</sequence>
<comment type="caution">
    <text evidence="2">The sequence shown here is derived from an EMBL/GenBank/DDBJ whole genome shotgun (WGS) entry which is preliminary data.</text>
</comment>
<protein>
    <submittedName>
        <fullName evidence="2">Uncharacterized protein</fullName>
    </submittedName>
</protein>
<evidence type="ECO:0000313" key="2">
    <source>
        <dbReference type="EMBL" id="OSM00475.1"/>
    </source>
</evidence>
<accession>A0A1Y2JZY3</accession>
<dbReference type="OrthoDB" id="7840036at2"/>
<dbReference type="AlphaFoldDB" id="A0A1Y2JZY3"/>
<evidence type="ECO:0000313" key="3">
    <source>
        <dbReference type="Proteomes" id="UP000194003"/>
    </source>
</evidence>
<organism evidence="2 3">
    <name type="scientific">Magnetofaba australis IT-1</name>
    <dbReference type="NCBI Taxonomy" id="1434232"/>
    <lineage>
        <taxon>Bacteria</taxon>
        <taxon>Pseudomonadati</taxon>
        <taxon>Pseudomonadota</taxon>
        <taxon>Magnetococcia</taxon>
        <taxon>Magnetococcales</taxon>
        <taxon>Magnetococcaceae</taxon>
        <taxon>Magnetofaba</taxon>
    </lineage>
</organism>
<dbReference type="EMBL" id="LVJN01000021">
    <property type="protein sequence ID" value="OSM00475.1"/>
    <property type="molecule type" value="Genomic_DNA"/>
</dbReference>
<dbReference type="Proteomes" id="UP000194003">
    <property type="component" value="Unassembled WGS sequence"/>
</dbReference>
<evidence type="ECO:0000256" key="1">
    <source>
        <dbReference type="SAM" id="MobiDB-lite"/>
    </source>
</evidence>
<feature type="region of interest" description="Disordered" evidence="1">
    <location>
        <begin position="518"/>
        <end position="544"/>
    </location>
</feature>
<keyword evidence="3" id="KW-1185">Reference proteome</keyword>
<name>A0A1Y2JZY3_9PROT</name>